<evidence type="ECO:0000256" key="1">
    <source>
        <dbReference type="SAM" id="MobiDB-lite"/>
    </source>
</evidence>
<evidence type="ECO:0000259" key="3">
    <source>
        <dbReference type="PROSITE" id="PS50076"/>
    </source>
</evidence>
<name>A0A937CX71_9BURK</name>
<feature type="region of interest" description="Disordered" evidence="1">
    <location>
        <begin position="182"/>
        <end position="229"/>
    </location>
</feature>
<dbReference type="GO" id="GO:0051082">
    <property type="term" value="F:unfolded protein binding"/>
    <property type="evidence" value="ECO:0007669"/>
    <property type="project" value="TreeGrafter"/>
</dbReference>
<evidence type="ECO:0000313" key="4">
    <source>
        <dbReference type="EMBL" id="MBL0394277.1"/>
    </source>
</evidence>
<keyword evidence="2" id="KW-0472">Membrane</keyword>
<feature type="compositionally biased region" description="Low complexity" evidence="1">
    <location>
        <begin position="93"/>
        <end position="109"/>
    </location>
</feature>
<protein>
    <submittedName>
        <fullName evidence="4">J domain-containing protein</fullName>
    </submittedName>
</protein>
<gene>
    <name evidence="4" type="ORF">JJ685_24270</name>
</gene>
<dbReference type="CDD" id="cd06257">
    <property type="entry name" value="DnaJ"/>
    <property type="match status" value="1"/>
</dbReference>
<dbReference type="RefSeq" id="WP_201676933.1">
    <property type="nucleotide sequence ID" value="NZ_JAEQNE010000007.1"/>
</dbReference>
<feature type="transmembrane region" description="Helical" evidence="2">
    <location>
        <begin position="121"/>
        <end position="142"/>
    </location>
</feature>
<organism evidence="4 5">
    <name type="scientific">Ramlibacter monticola</name>
    <dbReference type="NCBI Taxonomy" id="1926872"/>
    <lineage>
        <taxon>Bacteria</taxon>
        <taxon>Pseudomonadati</taxon>
        <taxon>Pseudomonadota</taxon>
        <taxon>Betaproteobacteria</taxon>
        <taxon>Burkholderiales</taxon>
        <taxon>Comamonadaceae</taxon>
        <taxon>Ramlibacter</taxon>
    </lineage>
</organism>
<evidence type="ECO:0000256" key="2">
    <source>
        <dbReference type="SAM" id="Phobius"/>
    </source>
</evidence>
<dbReference type="GO" id="GO:0005737">
    <property type="term" value="C:cytoplasm"/>
    <property type="evidence" value="ECO:0007669"/>
    <property type="project" value="TreeGrafter"/>
</dbReference>
<dbReference type="PROSITE" id="PS50076">
    <property type="entry name" value="DNAJ_2"/>
    <property type="match status" value="1"/>
</dbReference>
<dbReference type="InterPro" id="IPR001623">
    <property type="entry name" value="DnaJ_domain"/>
</dbReference>
<dbReference type="SUPFAM" id="SSF46565">
    <property type="entry name" value="Chaperone J-domain"/>
    <property type="match status" value="1"/>
</dbReference>
<keyword evidence="5" id="KW-1185">Reference proteome</keyword>
<feature type="compositionally biased region" description="Polar residues" evidence="1">
    <location>
        <begin position="193"/>
        <end position="213"/>
    </location>
</feature>
<dbReference type="SMART" id="SM00271">
    <property type="entry name" value="DnaJ"/>
    <property type="match status" value="1"/>
</dbReference>
<accession>A0A937CX71</accession>
<proteinExistence type="predicted"/>
<feature type="domain" description="J" evidence="3">
    <location>
        <begin position="6"/>
        <end position="70"/>
    </location>
</feature>
<comment type="caution">
    <text evidence="4">The sequence shown here is derived from an EMBL/GenBank/DDBJ whole genome shotgun (WGS) entry which is preliminary data.</text>
</comment>
<dbReference type="InterPro" id="IPR036869">
    <property type="entry name" value="J_dom_sf"/>
</dbReference>
<dbReference type="Gene3D" id="1.10.287.110">
    <property type="entry name" value="DnaJ domain"/>
    <property type="match status" value="1"/>
</dbReference>
<keyword evidence="2" id="KW-0812">Transmembrane</keyword>
<sequence>MEKLHTHYDNLKVARNAPAEVIRAAYRVLAQKYHPDVNPRPRATEVMRILNDSRDVLLDPVRRAEHDSWIAEQELVKAEASEPPASSERTAQASRKAGSAPAPAPATSAPGVSLLARLNDYLSKLSSAGALALVITVIALAAGGAGMERRSQAAATADTSQDRLLSDEEFLGRASVPYVSDDALFTDEKPNRPSRTISRKGQSGTRSASQSPLGTPLADPDFRSKSGHTGPLLAAGGYSKVTVDNAQGDGDALVRLYQASSQTRVRSFLVKAGQSFASTNIAPGSYVMRYRFLGSRTVYEADTLIALEEERTESGIRYSNVSVTLFRVHGGNMRTREVPQDRF</sequence>
<dbReference type="EMBL" id="JAEQNE010000007">
    <property type="protein sequence ID" value="MBL0394277.1"/>
    <property type="molecule type" value="Genomic_DNA"/>
</dbReference>
<feature type="region of interest" description="Disordered" evidence="1">
    <location>
        <begin position="75"/>
        <end position="109"/>
    </location>
</feature>
<dbReference type="PRINTS" id="PR00625">
    <property type="entry name" value="JDOMAIN"/>
</dbReference>
<dbReference type="PANTHER" id="PTHR43096">
    <property type="entry name" value="DNAJ HOMOLOG 1, MITOCHONDRIAL-RELATED"/>
    <property type="match status" value="1"/>
</dbReference>
<dbReference type="PANTHER" id="PTHR43096:SF10">
    <property type="entry name" value="CHAPERONE PROTEIN DNAJ A6, CHLOROPLASTIC"/>
    <property type="match status" value="1"/>
</dbReference>
<dbReference type="GO" id="GO:0042026">
    <property type="term" value="P:protein refolding"/>
    <property type="evidence" value="ECO:0007669"/>
    <property type="project" value="TreeGrafter"/>
</dbReference>
<dbReference type="Pfam" id="PF00226">
    <property type="entry name" value="DnaJ"/>
    <property type="match status" value="1"/>
</dbReference>
<evidence type="ECO:0000313" key="5">
    <source>
        <dbReference type="Proteomes" id="UP000599109"/>
    </source>
</evidence>
<keyword evidence="2" id="KW-1133">Transmembrane helix</keyword>
<reference evidence="4 5" key="1">
    <citation type="journal article" date="2017" name="Int. J. Syst. Evol. Microbiol.">
        <title>Ramlibacter monticola sp. nov., isolated from forest soil.</title>
        <authorList>
            <person name="Chaudhary D.K."/>
            <person name="Kim J."/>
        </authorList>
    </citation>
    <scope>NUCLEOTIDE SEQUENCE [LARGE SCALE GENOMIC DNA]</scope>
    <source>
        <strain evidence="4 5">KACC 19175</strain>
    </source>
</reference>
<dbReference type="Proteomes" id="UP000599109">
    <property type="component" value="Unassembled WGS sequence"/>
</dbReference>
<dbReference type="AlphaFoldDB" id="A0A937CX71"/>